<protein>
    <submittedName>
        <fullName evidence="1">Uncharacterized protein</fullName>
    </submittedName>
</protein>
<proteinExistence type="predicted"/>
<dbReference type="Proteomes" id="UP000273500">
    <property type="component" value="Unassembled WGS sequence"/>
</dbReference>
<dbReference type="AlphaFoldDB" id="A0A3R9MTY1"/>
<name>A0A3R9MTY1_9BACT</name>
<dbReference type="RefSeq" id="WP_125418688.1">
    <property type="nucleotide sequence ID" value="NZ_RWIT01000002.1"/>
</dbReference>
<keyword evidence="2" id="KW-1185">Reference proteome</keyword>
<dbReference type="OrthoDB" id="772390at2"/>
<comment type="caution">
    <text evidence="1">The sequence shown here is derived from an EMBL/GenBank/DDBJ whole genome shotgun (WGS) entry which is preliminary data.</text>
</comment>
<evidence type="ECO:0000313" key="1">
    <source>
        <dbReference type="EMBL" id="RSK50032.1"/>
    </source>
</evidence>
<evidence type="ECO:0000313" key="2">
    <source>
        <dbReference type="Proteomes" id="UP000273500"/>
    </source>
</evidence>
<sequence>MLDFYLIPDSQNISSKGLMLERIGGIEYEAFIELQAAGIIESWLDYYGKFRWGNELVIRKQQQLRQLPAAAVSPGTRAAFMALLQQAAQAHCGLLAEGD</sequence>
<gene>
    <name evidence="1" type="ORF">EI291_05110</name>
</gene>
<dbReference type="EMBL" id="RWIT01000002">
    <property type="protein sequence ID" value="RSK50032.1"/>
    <property type="molecule type" value="Genomic_DNA"/>
</dbReference>
<accession>A0A3R9MTY1</accession>
<reference evidence="1 2" key="1">
    <citation type="submission" date="2018-12" db="EMBL/GenBank/DDBJ databases">
        <authorList>
            <person name="Feng G."/>
            <person name="Zhu H."/>
        </authorList>
    </citation>
    <scope>NUCLEOTIDE SEQUENCE [LARGE SCALE GENOMIC DNA]</scope>
    <source>
        <strain evidence="1 2">KCTC 12533</strain>
    </source>
</reference>
<organism evidence="1 2">
    <name type="scientific">Hymenobacter rigui</name>
    <dbReference type="NCBI Taxonomy" id="334424"/>
    <lineage>
        <taxon>Bacteria</taxon>
        <taxon>Pseudomonadati</taxon>
        <taxon>Bacteroidota</taxon>
        <taxon>Cytophagia</taxon>
        <taxon>Cytophagales</taxon>
        <taxon>Hymenobacteraceae</taxon>
        <taxon>Hymenobacter</taxon>
    </lineage>
</organism>